<protein>
    <submittedName>
        <fullName evidence="1">Uncharacterized protein</fullName>
    </submittedName>
</protein>
<keyword evidence="2" id="KW-1185">Reference proteome</keyword>
<reference evidence="1" key="1">
    <citation type="submission" date="2023-06" db="EMBL/GenBank/DDBJ databases">
        <title>Genomic analysis of the entomopathogenic nematode Steinernema hermaphroditum.</title>
        <authorList>
            <person name="Schwarz E.M."/>
            <person name="Heppert J.K."/>
            <person name="Baniya A."/>
            <person name="Schwartz H.T."/>
            <person name="Tan C.-H."/>
            <person name="Antoshechkin I."/>
            <person name="Sternberg P.W."/>
            <person name="Goodrich-Blair H."/>
            <person name="Dillman A.R."/>
        </authorList>
    </citation>
    <scope>NUCLEOTIDE SEQUENCE</scope>
    <source>
        <strain evidence="1">PS9179</strain>
        <tissue evidence="1">Whole animal</tissue>
    </source>
</reference>
<sequence length="230" mass="26525">MALTEEILCKQMHAVAGSSHDGDAHQWERSLIVRTNLDIDDSVDHLLELSRSAESVHYSIQTLSPSTYRLRFDDVDTGVSIRRDWPPTEMDKHHAAEQKANWLNMHGANPRYFVDEVDLTVKQYAKPKLISRNLLVEGRLPEDPSDDCDFAAHFVERLNLTQGTIFQTRRLGDHLLRVVFSHGGVAGYSVCREWSREMMKIRRETLERVQRLGGDFYVDEVDLSVREYRG</sequence>
<dbReference type="EMBL" id="JAUCMV010000002">
    <property type="protein sequence ID" value="KAK0418191.1"/>
    <property type="molecule type" value="Genomic_DNA"/>
</dbReference>
<evidence type="ECO:0000313" key="1">
    <source>
        <dbReference type="EMBL" id="KAK0418191.1"/>
    </source>
</evidence>
<name>A0AA39I5G9_9BILA</name>
<accession>A0AA39I5G9</accession>
<organism evidence="1 2">
    <name type="scientific">Steinernema hermaphroditum</name>
    <dbReference type="NCBI Taxonomy" id="289476"/>
    <lineage>
        <taxon>Eukaryota</taxon>
        <taxon>Metazoa</taxon>
        <taxon>Ecdysozoa</taxon>
        <taxon>Nematoda</taxon>
        <taxon>Chromadorea</taxon>
        <taxon>Rhabditida</taxon>
        <taxon>Tylenchina</taxon>
        <taxon>Panagrolaimomorpha</taxon>
        <taxon>Strongyloidoidea</taxon>
        <taxon>Steinernematidae</taxon>
        <taxon>Steinernema</taxon>
    </lineage>
</organism>
<dbReference type="Proteomes" id="UP001175271">
    <property type="component" value="Unassembled WGS sequence"/>
</dbReference>
<dbReference type="AlphaFoldDB" id="A0AA39I5G9"/>
<comment type="caution">
    <text evidence="1">The sequence shown here is derived from an EMBL/GenBank/DDBJ whole genome shotgun (WGS) entry which is preliminary data.</text>
</comment>
<evidence type="ECO:0000313" key="2">
    <source>
        <dbReference type="Proteomes" id="UP001175271"/>
    </source>
</evidence>
<gene>
    <name evidence="1" type="ORF">QR680_013422</name>
</gene>
<proteinExistence type="predicted"/>